<evidence type="ECO:0000313" key="2">
    <source>
        <dbReference type="Proteomes" id="UP000004881"/>
    </source>
</evidence>
<proteinExistence type="predicted"/>
<organism evidence="1 2">
    <name type="scientific">Gordonia terrae NBRC 100016</name>
    <dbReference type="NCBI Taxonomy" id="1089454"/>
    <lineage>
        <taxon>Bacteria</taxon>
        <taxon>Bacillati</taxon>
        <taxon>Actinomycetota</taxon>
        <taxon>Actinomycetes</taxon>
        <taxon>Mycobacteriales</taxon>
        <taxon>Gordoniaceae</taxon>
        <taxon>Gordonia</taxon>
    </lineage>
</organism>
<accession>A0ABQ0HBF8</accession>
<reference evidence="1 2" key="1">
    <citation type="submission" date="2012-02" db="EMBL/GenBank/DDBJ databases">
        <title>Whole genome shotgun sequence of Gordonia terrae NBRC 100016.</title>
        <authorList>
            <person name="Takarada H."/>
            <person name="Hosoyama A."/>
            <person name="Tsuchikane K."/>
            <person name="Katsumata H."/>
            <person name="Yamazaki S."/>
            <person name="Fujita N."/>
        </authorList>
    </citation>
    <scope>NUCLEOTIDE SEQUENCE [LARGE SCALE GENOMIC DNA]</scope>
    <source>
        <strain evidence="1 2">NBRC 100016</strain>
    </source>
</reference>
<dbReference type="EMBL" id="BAFD01000039">
    <property type="protein sequence ID" value="GAB43227.1"/>
    <property type="molecule type" value="Genomic_DNA"/>
</dbReference>
<name>A0ABQ0HBF8_9ACTN</name>
<comment type="caution">
    <text evidence="1">The sequence shown here is derived from an EMBL/GenBank/DDBJ whole genome shotgun (WGS) entry which is preliminary data.</text>
</comment>
<keyword evidence="2" id="KW-1185">Reference proteome</keyword>
<gene>
    <name evidence="1" type="ORF">GOTRE_039_00660</name>
</gene>
<sequence length="123" mass="12906">MRLADSGDMSSTPRFLQGVHAFAGSGLSKPGPIDASLTFVVPSGMTAQPLYFRGGNSSDELICVTLVRDGTPMRMFPMGAKSSVNVPLRVVEDVEPDSTLELLLAAPEGASGEVVVDFGMVVF</sequence>
<protein>
    <submittedName>
        <fullName evidence="1">Molybdopterin oxidoreductase</fullName>
    </submittedName>
</protein>
<dbReference type="Proteomes" id="UP000004881">
    <property type="component" value="Unassembled WGS sequence"/>
</dbReference>
<evidence type="ECO:0000313" key="1">
    <source>
        <dbReference type="EMBL" id="GAB43227.1"/>
    </source>
</evidence>